<organism evidence="2 3">
    <name type="scientific">Halomarina halobia</name>
    <dbReference type="NCBI Taxonomy" id="3033386"/>
    <lineage>
        <taxon>Archaea</taxon>
        <taxon>Methanobacteriati</taxon>
        <taxon>Methanobacteriota</taxon>
        <taxon>Stenosarchaea group</taxon>
        <taxon>Halobacteria</taxon>
        <taxon>Halobacteriales</taxon>
        <taxon>Natronomonadaceae</taxon>
        <taxon>Halomarina</taxon>
    </lineage>
</organism>
<evidence type="ECO:0000256" key="1">
    <source>
        <dbReference type="SAM" id="MobiDB-lite"/>
    </source>
</evidence>
<evidence type="ECO:0000313" key="2">
    <source>
        <dbReference type="EMBL" id="MFC7317828.1"/>
    </source>
</evidence>
<evidence type="ECO:0000313" key="3">
    <source>
        <dbReference type="Proteomes" id="UP001596547"/>
    </source>
</evidence>
<gene>
    <name evidence="2" type="ORF">ACFQPE_13665</name>
</gene>
<protein>
    <submittedName>
        <fullName evidence="2">Uncharacterized protein</fullName>
    </submittedName>
</protein>
<reference evidence="2 3" key="1">
    <citation type="journal article" date="2019" name="Int. J. Syst. Evol. Microbiol.">
        <title>The Global Catalogue of Microorganisms (GCM) 10K type strain sequencing project: providing services to taxonomists for standard genome sequencing and annotation.</title>
        <authorList>
            <consortium name="The Broad Institute Genomics Platform"/>
            <consortium name="The Broad Institute Genome Sequencing Center for Infectious Disease"/>
            <person name="Wu L."/>
            <person name="Ma J."/>
        </authorList>
    </citation>
    <scope>NUCLEOTIDE SEQUENCE [LARGE SCALE GENOMIC DNA]</scope>
    <source>
        <strain evidence="2 3">PSR21</strain>
    </source>
</reference>
<dbReference type="EMBL" id="JBHTBF010000002">
    <property type="protein sequence ID" value="MFC7317828.1"/>
    <property type="molecule type" value="Genomic_DNA"/>
</dbReference>
<keyword evidence="3" id="KW-1185">Reference proteome</keyword>
<accession>A0ABD6AC02</accession>
<comment type="caution">
    <text evidence="2">The sequence shown here is derived from an EMBL/GenBank/DDBJ whole genome shotgun (WGS) entry which is preliminary data.</text>
</comment>
<name>A0ABD6AC02_9EURY</name>
<dbReference type="RefSeq" id="WP_276302932.1">
    <property type="nucleotide sequence ID" value="NZ_CP119992.1"/>
</dbReference>
<sequence length="72" mass="8322">MSPDDASSGNGEGFPLDRADEQRLVGENRRFVRGQLHLPEYTTGCYHERLDDCCWLCFFRITSSTLVRALRR</sequence>
<dbReference type="Proteomes" id="UP001596547">
    <property type="component" value="Unassembled WGS sequence"/>
</dbReference>
<proteinExistence type="predicted"/>
<dbReference type="GeneID" id="79315489"/>
<dbReference type="AlphaFoldDB" id="A0ABD6AC02"/>
<feature type="region of interest" description="Disordered" evidence="1">
    <location>
        <begin position="1"/>
        <end position="20"/>
    </location>
</feature>